<dbReference type="EMBL" id="GL349473">
    <property type="protein sequence ID" value="KNC52492.1"/>
    <property type="molecule type" value="Genomic_DNA"/>
</dbReference>
<dbReference type="PROSITE" id="PS50222">
    <property type="entry name" value="EF_HAND_2"/>
    <property type="match status" value="1"/>
</dbReference>
<evidence type="ECO:0000259" key="2">
    <source>
        <dbReference type="PROSITE" id="PS50222"/>
    </source>
</evidence>
<dbReference type="InterPro" id="IPR011992">
    <property type="entry name" value="EF-hand-dom_pair"/>
</dbReference>
<dbReference type="InterPro" id="IPR002048">
    <property type="entry name" value="EF_hand_dom"/>
</dbReference>
<keyword evidence="4" id="KW-1185">Reference proteome</keyword>
<dbReference type="Pfam" id="PF13462">
    <property type="entry name" value="Thioredoxin_4"/>
    <property type="match status" value="1"/>
</dbReference>
<protein>
    <recommendedName>
        <fullName evidence="2">EF-hand domain-containing protein</fullName>
    </recommendedName>
</protein>
<dbReference type="InterPro" id="IPR036249">
    <property type="entry name" value="Thioredoxin-like_sf"/>
</dbReference>
<dbReference type="InterPro" id="IPR012336">
    <property type="entry name" value="Thioredoxin-like_fold"/>
</dbReference>
<dbReference type="SUPFAM" id="SSF47473">
    <property type="entry name" value="EF-hand"/>
    <property type="match status" value="1"/>
</dbReference>
<evidence type="ECO:0000313" key="4">
    <source>
        <dbReference type="Proteomes" id="UP000054408"/>
    </source>
</evidence>
<evidence type="ECO:0000313" key="3">
    <source>
        <dbReference type="EMBL" id="KNC52492.1"/>
    </source>
</evidence>
<keyword evidence="1" id="KW-0106">Calcium</keyword>
<dbReference type="AlphaFoldDB" id="A0A0L0DJL5"/>
<dbReference type="SUPFAM" id="SSF52833">
    <property type="entry name" value="Thioredoxin-like"/>
    <property type="match status" value="1"/>
</dbReference>
<dbReference type="GeneID" id="25570044"/>
<dbReference type="STRING" id="461836.A0A0L0DJL5"/>
<dbReference type="InterPro" id="IPR018247">
    <property type="entry name" value="EF_Hand_1_Ca_BS"/>
</dbReference>
<evidence type="ECO:0000256" key="1">
    <source>
        <dbReference type="ARBA" id="ARBA00022837"/>
    </source>
</evidence>
<sequence>MSGRFSFNIVKTLTGPAAPFVAGFAATFALVLAMPISVPAKDVGITYGDPEADVVITAFLDILCPFSKKAFNTLAAVVAANGRLALRLYITPQPWHPQGTLVNQAVVLAFALLPHRTAHAILTGIWDVRESFRDEDLPQGWTRETLVDMIMAAAVKAVPTMAGPPADAFRARLLSFDYDVSGMKELKFHIKLARFNAIHVTPTFQINGIRHDGASSSWSADEWSNLVDPLLAAADAAAAAKAEFTALLSSGSDEAAASTASAATATAAASSPSANSALEALYHRYDQDGDGFLQLPELTSMLKDVLPNLDDDTAARVARGVYSKCNKVAGDNLPKQACLDMLDLLTQFGTAPFLS</sequence>
<gene>
    <name evidence="3" type="ORF">AMSG_12129</name>
</gene>
<dbReference type="Proteomes" id="UP000054408">
    <property type="component" value="Unassembled WGS sequence"/>
</dbReference>
<proteinExistence type="predicted"/>
<dbReference type="PROSITE" id="PS00018">
    <property type="entry name" value="EF_HAND_1"/>
    <property type="match status" value="1"/>
</dbReference>
<dbReference type="Gene3D" id="3.40.30.10">
    <property type="entry name" value="Glutaredoxin"/>
    <property type="match status" value="1"/>
</dbReference>
<dbReference type="PANTHER" id="PTHR33875:SF2">
    <property type="entry name" value="ACR183CP"/>
    <property type="match status" value="1"/>
</dbReference>
<accession>A0A0L0DJL5</accession>
<dbReference type="OrthoDB" id="37297at2759"/>
<name>A0A0L0DJL5_THETB</name>
<dbReference type="GO" id="GO:0005509">
    <property type="term" value="F:calcium ion binding"/>
    <property type="evidence" value="ECO:0007669"/>
    <property type="project" value="InterPro"/>
</dbReference>
<organism evidence="3 4">
    <name type="scientific">Thecamonas trahens ATCC 50062</name>
    <dbReference type="NCBI Taxonomy" id="461836"/>
    <lineage>
        <taxon>Eukaryota</taxon>
        <taxon>Apusozoa</taxon>
        <taxon>Apusomonadida</taxon>
        <taxon>Apusomonadidae</taxon>
        <taxon>Thecamonas</taxon>
    </lineage>
</organism>
<feature type="domain" description="EF-hand" evidence="2">
    <location>
        <begin position="273"/>
        <end position="308"/>
    </location>
</feature>
<dbReference type="RefSeq" id="XP_013755372.1">
    <property type="nucleotide sequence ID" value="XM_013899918.1"/>
</dbReference>
<reference evidence="3 4" key="1">
    <citation type="submission" date="2010-05" db="EMBL/GenBank/DDBJ databases">
        <title>The Genome Sequence of Thecamonas trahens ATCC 50062.</title>
        <authorList>
            <consortium name="The Broad Institute Genome Sequencing Platform"/>
            <person name="Russ C."/>
            <person name="Cuomo C."/>
            <person name="Shea T."/>
            <person name="Young S.K."/>
            <person name="Zeng Q."/>
            <person name="Koehrsen M."/>
            <person name="Haas B."/>
            <person name="Borodovsky M."/>
            <person name="Guigo R."/>
            <person name="Alvarado L."/>
            <person name="Berlin A."/>
            <person name="Bochicchio J."/>
            <person name="Borenstein D."/>
            <person name="Chapman S."/>
            <person name="Chen Z."/>
            <person name="Freedman E."/>
            <person name="Gellesch M."/>
            <person name="Goldberg J."/>
            <person name="Griggs A."/>
            <person name="Gujja S."/>
            <person name="Heilman E."/>
            <person name="Heiman D."/>
            <person name="Hepburn T."/>
            <person name="Howarth C."/>
            <person name="Jen D."/>
            <person name="Larson L."/>
            <person name="Mehta T."/>
            <person name="Park D."/>
            <person name="Pearson M."/>
            <person name="Roberts A."/>
            <person name="Saif S."/>
            <person name="Shenoy N."/>
            <person name="Sisk P."/>
            <person name="Stolte C."/>
            <person name="Sykes S."/>
            <person name="Thomson T."/>
            <person name="Walk T."/>
            <person name="White J."/>
            <person name="Yandava C."/>
            <person name="Burger G."/>
            <person name="Gray M.W."/>
            <person name="Holland P.W.H."/>
            <person name="King N."/>
            <person name="Lang F.B.F."/>
            <person name="Roger A.J."/>
            <person name="Ruiz-Trillo I."/>
            <person name="Lander E."/>
            <person name="Nusbaum C."/>
        </authorList>
    </citation>
    <scope>NUCLEOTIDE SEQUENCE [LARGE SCALE GENOMIC DNA]</scope>
    <source>
        <strain evidence="3 4">ATCC 50062</strain>
    </source>
</reference>
<dbReference type="PANTHER" id="PTHR33875">
    <property type="entry name" value="OS09G0542200 PROTEIN"/>
    <property type="match status" value="1"/>
</dbReference>